<dbReference type="SUPFAM" id="SSF48371">
    <property type="entry name" value="ARM repeat"/>
    <property type="match status" value="1"/>
</dbReference>
<dbReference type="EMBL" id="GL945433">
    <property type="protein sequence ID" value="EGO25139.1"/>
    <property type="molecule type" value="Genomic_DNA"/>
</dbReference>
<dbReference type="PANTHER" id="PTHR12984">
    <property type="entry name" value="SCY1-RELATED S/T PROTEIN KINASE-LIKE"/>
    <property type="match status" value="1"/>
</dbReference>
<dbReference type="HOGENOM" id="CLU_010392_1_0_1"/>
<dbReference type="AlphaFoldDB" id="F8NU12"/>
<dbReference type="GO" id="GO:0005737">
    <property type="term" value="C:cytoplasm"/>
    <property type="evidence" value="ECO:0007669"/>
    <property type="project" value="TreeGrafter"/>
</dbReference>
<feature type="compositionally biased region" description="Polar residues" evidence="1">
    <location>
        <begin position="788"/>
        <end position="798"/>
    </location>
</feature>
<dbReference type="GO" id="GO:0005524">
    <property type="term" value="F:ATP binding"/>
    <property type="evidence" value="ECO:0007669"/>
    <property type="project" value="InterPro"/>
</dbReference>
<dbReference type="PANTHER" id="PTHR12984:SF3">
    <property type="entry name" value="N-TERMINAL KINASE-LIKE PROTEIN"/>
    <property type="match status" value="1"/>
</dbReference>
<feature type="compositionally biased region" description="Low complexity" evidence="1">
    <location>
        <begin position="829"/>
        <end position="839"/>
    </location>
</feature>
<dbReference type="OrthoDB" id="447103at2759"/>
<gene>
    <name evidence="3" type="ORF">SERLADRAFT_436901</name>
</gene>
<feature type="region of interest" description="Disordered" evidence="1">
    <location>
        <begin position="773"/>
        <end position="896"/>
    </location>
</feature>
<reference evidence="3" key="1">
    <citation type="submission" date="2011-04" db="EMBL/GenBank/DDBJ databases">
        <title>Evolution of plant cell wall degrading machinery underlies the functional diversity of forest fungi.</title>
        <authorList>
            <consortium name="US DOE Joint Genome Institute (JGI-PGF)"/>
            <person name="Eastwood D.C."/>
            <person name="Floudas D."/>
            <person name="Binder M."/>
            <person name="Majcherczyk A."/>
            <person name="Schneider P."/>
            <person name="Aerts A."/>
            <person name="Asiegbu F.O."/>
            <person name="Baker S.E."/>
            <person name="Barry K."/>
            <person name="Bendiksby M."/>
            <person name="Blumentritt M."/>
            <person name="Coutinho P.M."/>
            <person name="Cullen D."/>
            <person name="Cullen D."/>
            <person name="Gathman A."/>
            <person name="Goodell B."/>
            <person name="Henrissat B."/>
            <person name="Ihrmark K."/>
            <person name="Kauserud H."/>
            <person name="Kohler A."/>
            <person name="LaButti K."/>
            <person name="Lapidus A."/>
            <person name="Lavin J.L."/>
            <person name="Lee Y.-H."/>
            <person name="Lindquist E."/>
            <person name="Lilly W."/>
            <person name="Lucas S."/>
            <person name="Morin E."/>
            <person name="Murat C."/>
            <person name="Oguiza J.A."/>
            <person name="Park J."/>
            <person name="Pisabarro A.G."/>
            <person name="Riley R."/>
            <person name="Rosling A."/>
            <person name="Salamov A."/>
            <person name="Schmidt O."/>
            <person name="Schmutz J."/>
            <person name="Skrede I."/>
            <person name="Stenlid J."/>
            <person name="Wiebenga A."/>
            <person name="Xie X."/>
            <person name="Kues U."/>
            <person name="Hibbett D.S."/>
            <person name="Hoffmeister D."/>
            <person name="Hogberg N."/>
            <person name="Martin F."/>
            <person name="Grigoriev I.V."/>
            <person name="Watkinson S.C."/>
        </authorList>
    </citation>
    <scope>NUCLEOTIDE SEQUENCE</scope>
    <source>
        <strain evidence="3">S7.9</strain>
    </source>
</reference>
<dbReference type="GeneID" id="18814766"/>
<name>F8NU12_SERL9</name>
<feature type="region of interest" description="Disordered" evidence="1">
    <location>
        <begin position="631"/>
        <end position="657"/>
    </location>
</feature>
<feature type="domain" description="Protein kinase" evidence="2">
    <location>
        <begin position="1"/>
        <end position="297"/>
    </location>
</feature>
<dbReference type="SUPFAM" id="SSF56112">
    <property type="entry name" value="Protein kinase-like (PK-like)"/>
    <property type="match status" value="1"/>
</dbReference>
<proteinExistence type="predicted"/>
<dbReference type="InterPro" id="IPR011989">
    <property type="entry name" value="ARM-like"/>
</dbReference>
<feature type="compositionally biased region" description="Basic and acidic residues" evidence="1">
    <location>
        <begin position="862"/>
        <end position="889"/>
    </location>
</feature>
<organism>
    <name type="scientific">Serpula lacrymans var. lacrymans (strain S7.9)</name>
    <name type="common">Dry rot fungus</name>
    <dbReference type="NCBI Taxonomy" id="578457"/>
    <lineage>
        <taxon>Eukaryota</taxon>
        <taxon>Fungi</taxon>
        <taxon>Dikarya</taxon>
        <taxon>Basidiomycota</taxon>
        <taxon>Agaricomycotina</taxon>
        <taxon>Agaricomycetes</taxon>
        <taxon>Agaricomycetidae</taxon>
        <taxon>Boletales</taxon>
        <taxon>Coniophorineae</taxon>
        <taxon>Serpulaceae</taxon>
        <taxon>Serpula</taxon>
    </lineage>
</organism>
<dbReference type="GO" id="GO:0006409">
    <property type="term" value="P:tRNA export from nucleus"/>
    <property type="evidence" value="ECO:0007669"/>
    <property type="project" value="TreeGrafter"/>
</dbReference>
<dbReference type="PROSITE" id="PS50011">
    <property type="entry name" value="PROTEIN_KINASE_DOM"/>
    <property type="match status" value="1"/>
</dbReference>
<protein>
    <recommendedName>
        <fullName evidence="2">Protein kinase domain-containing protein</fullName>
    </recommendedName>
</protein>
<dbReference type="KEGG" id="sla:SERLADRAFT_436901"/>
<evidence type="ECO:0000259" key="2">
    <source>
        <dbReference type="PROSITE" id="PS50011"/>
    </source>
</evidence>
<evidence type="ECO:0000256" key="1">
    <source>
        <dbReference type="SAM" id="MobiDB-lite"/>
    </source>
</evidence>
<dbReference type="RefSeq" id="XP_007317261.1">
    <property type="nucleotide sequence ID" value="XM_007317199.1"/>
</dbReference>
<dbReference type="InterPro" id="IPR051177">
    <property type="entry name" value="CIK-Related_Protein"/>
</dbReference>
<dbReference type="InterPro" id="IPR011009">
    <property type="entry name" value="Kinase-like_dom_sf"/>
</dbReference>
<dbReference type="Proteomes" id="UP000008064">
    <property type="component" value="Unassembled WGS sequence"/>
</dbReference>
<sequence>MDYLRNLGSAAVSSLVQKSGINLPFSLGQKVTSFETFWNLYDATKRDDGSPVSVFEYDFNHPLNKPTIPLARNALRKLRTIRHPDVLKFMDVVETDTVIYIMTERVRPLPLALKSWSTKSAEEREDWLLWGLHRISVALAFVNESCSSTHGNVRTNSIFISPSGEWKLGGFEVLSSPKDDMAVIYTMGGLLPDAMSYAPPEVKKSGWHNLKEQDVAPADAYSLGLLLHSVFNPTHPPPATAQPPHPPPQPSTRGAIPVALFPSFKKLLNPNPKARMSPKLFLDIGMAETAGEGSGFFSNNRLVKVCTGLDNFSLGSEAEKTSLLRTLKESASSFPPEFASFRVLPSLISALEYGGASAATILPLVLQFGKNVSPEDYSSVILAPLIKLYASPDRGTRMALLDHLPEYAEKLDKKVVVDKIWPHLQTGFTDTVAVIREATVRAVVLLSLKLNDRILNNDLLRHLAKMQNDIEPSIRTNTCILIGRLGPTLGYNTKRKVLVPAFSRALKDPFVHARVAGLMAFMATIDCFDVEDMAGKVIPGISSTMLDKEKLVRDQAFKAIDLFVKKLEAHAASMPETAQTEDGSLEPVVPGGYSQTAIVNSATGAAGALAGWAISSIGKKLAPADMQTSMGSPAINTLERPTSAPPPLANTGSSVRPNQLLSVPSAVSAANSTVSSPAFPVSQGPKARGLQLGANKVPASVASAALAAQLAEEAATEEGGSYPWTSEDLIDINADEDDWSAFESAPAVLPTVIEPKPISAVGLGLGISLENGHTVQENSDNPWGEMESLSTTTDSYANPWSSPSRPSFSSLSTQPRKASTPLARLTSASPVSSIRSTPVSSPPPPDPDIDKKNITVSLASMTKEEKAAEMARRKEERRQRIEKLKEQKKNAAGAKS</sequence>
<feature type="compositionally biased region" description="Low complexity" evidence="1">
    <location>
        <begin position="799"/>
        <end position="815"/>
    </location>
</feature>
<feature type="compositionally biased region" description="Pro residues" evidence="1">
    <location>
        <begin position="234"/>
        <end position="250"/>
    </location>
</feature>
<dbReference type="Gene3D" id="1.25.10.10">
    <property type="entry name" value="Leucine-rich Repeat Variant"/>
    <property type="match status" value="1"/>
</dbReference>
<feature type="region of interest" description="Disordered" evidence="1">
    <location>
        <begin position="234"/>
        <end position="254"/>
    </location>
</feature>
<evidence type="ECO:0000313" key="3">
    <source>
        <dbReference type="EMBL" id="EGO25139.1"/>
    </source>
</evidence>
<dbReference type="Gene3D" id="3.30.200.20">
    <property type="entry name" value="Phosphorylase Kinase, domain 1"/>
    <property type="match status" value="1"/>
</dbReference>
<dbReference type="InterPro" id="IPR016024">
    <property type="entry name" value="ARM-type_fold"/>
</dbReference>
<dbReference type="GO" id="GO:0004672">
    <property type="term" value="F:protein kinase activity"/>
    <property type="evidence" value="ECO:0007669"/>
    <property type="project" value="InterPro"/>
</dbReference>
<accession>F8NU12</accession>
<dbReference type="Gene3D" id="1.10.510.10">
    <property type="entry name" value="Transferase(Phosphotransferase) domain 1"/>
    <property type="match status" value="1"/>
</dbReference>
<dbReference type="InterPro" id="IPR000719">
    <property type="entry name" value="Prot_kinase_dom"/>
</dbReference>